<organism evidence="4 5">
    <name type="scientific">Ophiostoma piceae (strain UAMH 11346)</name>
    <name type="common">Sap stain fungus</name>
    <dbReference type="NCBI Taxonomy" id="1262450"/>
    <lineage>
        <taxon>Eukaryota</taxon>
        <taxon>Fungi</taxon>
        <taxon>Dikarya</taxon>
        <taxon>Ascomycota</taxon>
        <taxon>Pezizomycotina</taxon>
        <taxon>Sordariomycetes</taxon>
        <taxon>Sordariomycetidae</taxon>
        <taxon>Ophiostomatales</taxon>
        <taxon>Ophiostomataceae</taxon>
        <taxon>Ophiostoma</taxon>
    </lineage>
</organism>
<feature type="chain" id="PRO_5004506721" evidence="2">
    <location>
        <begin position="20"/>
        <end position="912"/>
    </location>
</feature>
<dbReference type="HOGENOM" id="CLU_318872_0_0_1"/>
<evidence type="ECO:0000313" key="4">
    <source>
        <dbReference type="EMBL" id="EPE06592.1"/>
    </source>
</evidence>
<dbReference type="CDD" id="cd20071">
    <property type="entry name" value="SET_SMYD"/>
    <property type="match status" value="1"/>
</dbReference>
<dbReference type="PROSITE" id="PS50280">
    <property type="entry name" value="SET"/>
    <property type="match status" value="1"/>
</dbReference>
<dbReference type="Proteomes" id="UP000016923">
    <property type="component" value="Unassembled WGS sequence"/>
</dbReference>
<sequence>MLLGDALVVLGVVFTMTQLEDPVALRARIAEEYAKNANSNTTTTMATATRVTRATTATAITTATPRPIKMVTYKYSSTDTAAQVADMVYTATSASAVATPSANTDSCPLNKGYFPLEKLPDADVCSSKFRDSSLHGVFDKAGDTCPIPIGANGERMYHWLPKGKSLNERRAQDKDVGLNPDTWMPWTHRPVCAEKGKYCVFSTASIPGLPLGSTPEIVMHESTPTLTDSVRSKIDSYVSLIKDYSGGDEKSGHATAIDNVNTTLLTPEKNTVYNSKWESLLGKYTDKEALFQGVSILTTPEMAASDLHPSNFELQPEALARYDHFAKLPPAFKIQKIPDLPDVPLEVSVEDVLKQKADKDYRDELRQNPNDENSSVRDEEHNKDDKVAESHTFLDSDDDNDDDDGVEGDDFGDIVIDSGEDESANAEDAEVQDSAKKEFTPEVQDMINRRDRAMKPAKKTPVELTSSKGWGAVANRDIHAGEPVIMERPAIVAHDALIALGDDDMAVHGSHLTMDEDDHGLALESVENRAHLWKTMVDNLPPATSARVRSLNVLPKYRADFQERPAGLDTMNQTSNEYIDADHEFRNAASQLSFEEKVFDSNAFAMSINGYSMKGLFPRISILNHGCQPNTVATWSEAPMAMIVYANQDIKKGEELTMNYLNDDLTLKARTVLNAHRFGFKCQCPLCREQRRSTNARQQSDRRRDLLKFELPTIVQSAVAIGRFDLALQAYLVTRNTLTAEGLRQPGTVWESDIGLFRGLEGADASVSVPVADAFGPRGVNVALGELLAQQGKFEEALPYLRAALVEIAWRSAGYQTQEEQQEQEALFVLIEAVETQISRQDVAKGGDGVTVLTAAKTSTKDVLEPTLNADQIAFLLNKIIDDMEEQEFLKASGRDMDTYGEGVEEDGENEE</sequence>
<proteinExistence type="predicted"/>
<dbReference type="STRING" id="1262450.S3C1H6"/>
<dbReference type="Gene3D" id="2.170.270.10">
    <property type="entry name" value="SET domain"/>
    <property type="match status" value="1"/>
</dbReference>
<evidence type="ECO:0000256" key="1">
    <source>
        <dbReference type="SAM" id="MobiDB-lite"/>
    </source>
</evidence>
<dbReference type="eggNOG" id="KOG2084">
    <property type="taxonomic scope" value="Eukaryota"/>
</dbReference>
<dbReference type="EMBL" id="KE148153">
    <property type="protein sequence ID" value="EPE06592.1"/>
    <property type="molecule type" value="Genomic_DNA"/>
</dbReference>
<feature type="compositionally biased region" description="Acidic residues" evidence="1">
    <location>
        <begin position="395"/>
        <end position="431"/>
    </location>
</feature>
<feature type="region of interest" description="Disordered" evidence="1">
    <location>
        <begin position="892"/>
        <end position="912"/>
    </location>
</feature>
<dbReference type="AlphaFoldDB" id="S3C1H6"/>
<keyword evidence="5" id="KW-1185">Reference proteome</keyword>
<feature type="compositionally biased region" description="Acidic residues" evidence="1">
    <location>
        <begin position="903"/>
        <end position="912"/>
    </location>
</feature>
<dbReference type="VEuPathDB" id="FungiDB:F503_02720"/>
<keyword evidence="2" id="KW-0732">Signal</keyword>
<feature type="domain" description="SET" evidence="3">
    <location>
        <begin position="460"/>
        <end position="661"/>
    </location>
</feature>
<evidence type="ECO:0000256" key="2">
    <source>
        <dbReference type="SAM" id="SignalP"/>
    </source>
</evidence>
<protein>
    <submittedName>
        <fullName evidence="4">Set domain containing protein</fullName>
    </submittedName>
</protein>
<dbReference type="Pfam" id="PF00856">
    <property type="entry name" value="SET"/>
    <property type="match status" value="1"/>
</dbReference>
<accession>S3C1H6</accession>
<gene>
    <name evidence="4" type="ORF">F503_02720</name>
</gene>
<reference evidence="4 5" key="1">
    <citation type="journal article" date="2013" name="BMC Genomics">
        <title>The genome and transcriptome of the pine saprophyte Ophiostoma piceae, and a comparison with the bark beetle-associated pine pathogen Grosmannia clavigera.</title>
        <authorList>
            <person name="Haridas S."/>
            <person name="Wang Y."/>
            <person name="Lim L."/>
            <person name="Massoumi Alamouti S."/>
            <person name="Jackman S."/>
            <person name="Docking R."/>
            <person name="Robertson G."/>
            <person name="Birol I."/>
            <person name="Bohlmann J."/>
            <person name="Breuil C."/>
        </authorList>
    </citation>
    <scope>NUCLEOTIDE SEQUENCE [LARGE SCALE GENOMIC DNA]</scope>
    <source>
        <strain evidence="4 5">UAMH 11346</strain>
    </source>
</reference>
<feature type="signal peptide" evidence="2">
    <location>
        <begin position="1"/>
        <end position="19"/>
    </location>
</feature>
<dbReference type="SMART" id="SM00317">
    <property type="entry name" value="SET"/>
    <property type="match status" value="1"/>
</dbReference>
<dbReference type="InterPro" id="IPR046341">
    <property type="entry name" value="SET_dom_sf"/>
</dbReference>
<dbReference type="PANTHER" id="PTHR47332">
    <property type="entry name" value="SET DOMAIN-CONTAINING PROTEIN 5"/>
    <property type="match status" value="1"/>
</dbReference>
<name>S3C1H6_OPHP1</name>
<dbReference type="OrthoDB" id="1028014at2759"/>
<feature type="compositionally biased region" description="Basic and acidic residues" evidence="1">
    <location>
        <begin position="374"/>
        <end position="394"/>
    </location>
</feature>
<dbReference type="PANTHER" id="PTHR47332:SF6">
    <property type="entry name" value="SET DOMAIN-CONTAINING PROTEIN"/>
    <property type="match status" value="1"/>
</dbReference>
<feature type="region of interest" description="Disordered" evidence="1">
    <location>
        <begin position="358"/>
        <end position="464"/>
    </location>
</feature>
<evidence type="ECO:0000313" key="5">
    <source>
        <dbReference type="Proteomes" id="UP000016923"/>
    </source>
</evidence>
<dbReference type="InterPro" id="IPR053185">
    <property type="entry name" value="SET_domain_protein"/>
</dbReference>
<dbReference type="SUPFAM" id="SSF82199">
    <property type="entry name" value="SET domain"/>
    <property type="match status" value="1"/>
</dbReference>
<dbReference type="InterPro" id="IPR001214">
    <property type="entry name" value="SET_dom"/>
</dbReference>
<evidence type="ECO:0000259" key="3">
    <source>
        <dbReference type="PROSITE" id="PS50280"/>
    </source>
</evidence>